<keyword evidence="3" id="KW-1185">Reference proteome</keyword>
<feature type="region of interest" description="Disordered" evidence="1">
    <location>
        <begin position="206"/>
        <end position="289"/>
    </location>
</feature>
<name>A0A4S4LXP8_9APHY</name>
<protein>
    <submittedName>
        <fullName evidence="2">Uncharacterized protein</fullName>
    </submittedName>
</protein>
<evidence type="ECO:0000313" key="3">
    <source>
        <dbReference type="Proteomes" id="UP000308730"/>
    </source>
</evidence>
<feature type="compositionally biased region" description="Acidic residues" evidence="1">
    <location>
        <begin position="218"/>
        <end position="253"/>
    </location>
</feature>
<feature type="compositionally biased region" description="Low complexity" evidence="1">
    <location>
        <begin position="256"/>
        <end position="272"/>
    </location>
</feature>
<organism evidence="2 3">
    <name type="scientific">Antrodiella citrinella</name>
    <dbReference type="NCBI Taxonomy" id="2447956"/>
    <lineage>
        <taxon>Eukaryota</taxon>
        <taxon>Fungi</taxon>
        <taxon>Dikarya</taxon>
        <taxon>Basidiomycota</taxon>
        <taxon>Agaricomycotina</taxon>
        <taxon>Agaricomycetes</taxon>
        <taxon>Polyporales</taxon>
        <taxon>Steccherinaceae</taxon>
        <taxon>Antrodiella</taxon>
    </lineage>
</organism>
<dbReference type="AlphaFoldDB" id="A0A4S4LXP8"/>
<proteinExistence type="predicted"/>
<feature type="compositionally biased region" description="Basic and acidic residues" evidence="1">
    <location>
        <begin position="206"/>
        <end position="217"/>
    </location>
</feature>
<reference evidence="2 3" key="1">
    <citation type="submission" date="2019-02" db="EMBL/GenBank/DDBJ databases">
        <title>Genome sequencing of the rare red list fungi Antrodiella citrinella (Flaviporus citrinellus).</title>
        <authorList>
            <person name="Buettner E."/>
            <person name="Kellner H."/>
        </authorList>
    </citation>
    <scope>NUCLEOTIDE SEQUENCE [LARGE SCALE GENOMIC DNA]</scope>
    <source>
        <strain evidence="2 3">DSM 108506</strain>
    </source>
</reference>
<dbReference type="Proteomes" id="UP000308730">
    <property type="component" value="Unassembled WGS sequence"/>
</dbReference>
<gene>
    <name evidence="2" type="ORF">EUX98_g9514</name>
</gene>
<accession>A0A4S4LXP8</accession>
<sequence>MGPGHRHDFMNFYRGDVNTQRLHNIGRLLLRKMREGLFNLSRARNYLAELDEEVKELFEDKMAGWKETEKDFVDKVKDIQQHKGLHNIYDADIILSTCVCCLVVASVLTIAVEEEQLIKSQAAYEDVPPEGPPEGGMEWLISEGISLESLKASILCETARGKKSDVPATTLVDMRADFNKRIERWNEQHLVHLVPLVDAATKPLKTGEMEEARRQEAQEPEDEYDSDEEGDVFADNNDLGDNDLGDNDLDDDDVARAAAPMPGSSSSAAAEKPSVKRKRESRSETRRSEGWRELNRIAISLPSTYHKSILTRKEMGIPKEIEIRLRKQLALKHLSELRTRLITSYALRIMKKQSSGQSGKTRSNAAIRRKYKSIWAAMRAYRRCRNSLLILGLSEGDKMFKPLLKKDVKPFTAHTDDEMLGEGKTLPSWLWENLSFVRDYARKGKGSGALDKYMEDGE</sequence>
<dbReference type="OrthoDB" id="3256058at2759"/>
<evidence type="ECO:0000256" key="1">
    <source>
        <dbReference type="SAM" id="MobiDB-lite"/>
    </source>
</evidence>
<dbReference type="EMBL" id="SGPM01000855">
    <property type="protein sequence ID" value="THH15120.1"/>
    <property type="molecule type" value="Genomic_DNA"/>
</dbReference>
<evidence type="ECO:0000313" key="2">
    <source>
        <dbReference type="EMBL" id="THH15120.1"/>
    </source>
</evidence>
<comment type="caution">
    <text evidence="2">The sequence shown here is derived from an EMBL/GenBank/DDBJ whole genome shotgun (WGS) entry which is preliminary data.</text>
</comment>